<comment type="caution">
    <text evidence="19">The sequence shown here is derived from an EMBL/GenBank/DDBJ whole genome shotgun (WGS) entry which is preliminary data.</text>
</comment>
<evidence type="ECO:0000256" key="9">
    <source>
        <dbReference type="ARBA" id="ARBA00023065"/>
    </source>
</evidence>
<evidence type="ECO:0000313" key="20">
    <source>
        <dbReference type="Proteomes" id="UP000094527"/>
    </source>
</evidence>
<sequence>MAYNQQNGQSLYHDNHGYVRDGSEAATYAQSPIEPAPRQFLPRIITGSEVGGQKIKPESQPPAYGAEHPQPRFAVKNNDPGQIATITPAQPPATGDEGPGDERDTWDNPLEFLLSCISMSVGLGNVWRFPGVAARNGGGAFLIPYLVVLLVIGRPLYYLEMCIGQFSRYGQVKVWNMAPIFKGVGYGSITAVCCVVSYYVALMGITLFFFFSSFQKDLPWGQCDDEGKPFNCSEVSPENYAAYYYNYEVLPQIPKIDDGLGELNWRVSLCLVLAWILIFLSLVKGVKSSGKVAYFTAIFPYVVLLILLIRGVTLKGAWSGIKYFITPEWSVLYKPKVWYNAISQCFFSLSAGFGPVIMFSSYNNFRQNVYKDALIISFMDTFTSLLAGCTIFSVMGNLVEESETLEFEDIDGGPGLAFILYPQAITKFGSTPFPQIFAVLFFLMLFTLGLGSATSLAGGIITIICDQFTTMKRWLVTLIVCTGGCLVGLLYVTEGGMLMLDLIDHYGSGFVVYVMAMLECAGISYVYGLSNICNDIEFMLGRHVGIYWRICWGFILPVGLLANLLYYLISEPEFQSGPYPYPQIATIFGWLLTAFAAGLIPAWAIHAIATRKKETLKEKFVEACKPTHRWGPQNKKLRSEWLAFRAQKDAEASKKRFLIF</sequence>
<evidence type="ECO:0000256" key="12">
    <source>
        <dbReference type="ARBA" id="ARBA00023201"/>
    </source>
</evidence>
<keyword evidence="12" id="KW-0739">Sodium transport</keyword>
<feature type="disulfide bond" evidence="16">
    <location>
        <begin position="223"/>
        <end position="232"/>
    </location>
</feature>
<accession>A0A1D2MUU9</accession>
<evidence type="ECO:0000256" key="1">
    <source>
        <dbReference type="ARBA" id="ARBA00004141"/>
    </source>
</evidence>
<keyword evidence="3" id="KW-0813">Transport</keyword>
<dbReference type="GO" id="GO:0046872">
    <property type="term" value="F:metal ion binding"/>
    <property type="evidence" value="ECO:0007669"/>
    <property type="project" value="UniProtKB-KW"/>
</dbReference>
<evidence type="ECO:0000256" key="5">
    <source>
        <dbReference type="ARBA" id="ARBA00022847"/>
    </source>
</evidence>
<feature type="transmembrane region" description="Helical" evidence="18">
    <location>
        <begin position="436"/>
        <end position="462"/>
    </location>
</feature>
<evidence type="ECO:0000256" key="4">
    <source>
        <dbReference type="ARBA" id="ARBA00022692"/>
    </source>
</evidence>
<feature type="binding site" evidence="15">
    <location>
        <position position="448"/>
    </location>
    <ligand>
        <name>Na(+)</name>
        <dbReference type="ChEBI" id="CHEBI:29101"/>
        <label>1</label>
    </ligand>
</feature>
<keyword evidence="20" id="KW-1185">Reference proteome</keyword>
<evidence type="ECO:0000256" key="14">
    <source>
        <dbReference type="ARBA" id="ARBA00040215"/>
    </source>
</evidence>
<comment type="subcellular location">
    <subcellularLocation>
        <location evidence="1">Membrane</location>
        <topology evidence="1">Multi-pass membrane protein</topology>
    </subcellularLocation>
</comment>
<feature type="transmembrane region" description="Helical" evidence="18">
    <location>
        <begin position="263"/>
        <end position="283"/>
    </location>
</feature>
<dbReference type="OrthoDB" id="6581954at2759"/>
<evidence type="ECO:0000256" key="10">
    <source>
        <dbReference type="ARBA" id="ARBA00023136"/>
    </source>
</evidence>
<dbReference type="InterPro" id="IPR000175">
    <property type="entry name" value="Na/ntran_symport"/>
</dbReference>
<evidence type="ECO:0000256" key="13">
    <source>
        <dbReference type="ARBA" id="ARBA00037785"/>
    </source>
</evidence>
<keyword evidence="7 18" id="KW-1133">Transmembrane helix</keyword>
<dbReference type="GO" id="GO:0005283">
    <property type="term" value="F:amino acid:sodium symporter activity"/>
    <property type="evidence" value="ECO:0007669"/>
    <property type="project" value="TreeGrafter"/>
</dbReference>
<dbReference type="PRINTS" id="PR00176">
    <property type="entry name" value="NANEUSMPORT"/>
</dbReference>
<feature type="transmembrane region" description="Helical" evidence="18">
    <location>
        <begin position="546"/>
        <end position="567"/>
    </location>
</feature>
<evidence type="ECO:0000313" key="19">
    <source>
        <dbReference type="EMBL" id="ODM96691.1"/>
    </source>
</evidence>
<evidence type="ECO:0000256" key="18">
    <source>
        <dbReference type="SAM" id="Phobius"/>
    </source>
</evidence>
<proteinExistence type="inferred from homology"/>
<dbReference type="PANTHER" id="PTHR11616">
    <property type="entry name" value="SODIUM/CHLORIDE DEPENDENT TRANSPORTER"/>
    <property type="match status" value="1"/>
</dbReference>
<feature type="binding site" evidence="15">
    <location>
        <position position="125"/>
    </location>
    <ligand>
        <name>Na(+)</name>
        <dbReference type="ChEBI" id="CHEBI:29101"/>
        <label>1</label>
    </ligand>
</feature>
<name>A0A1D2MUU9_ORCCI</name>
<evidence type="ECO:0000256" key="6">
    <source>
        <dbReference type="ARBA" id="ARBA00022970"/>
    </source>
</evidence>
<feature type="binding site" evidence="15">
    <location>
        <position position="452"/>
    </location>
    <ligand>
        <name>Na(+)</name>
        <dbReference type="ChEBI" id="CHEBI:29101"/>
        <label>1</label>
    </ligand>
</feature>
<comment type="function">
    <text evidence="13">Unusual broad substrate spectrum amino acid:sodium cotransporter that promotes absorption of the D isomers of essential amino acids. Neutral amino acids are the preferred substrates, especially methionine and phenylalanine.</text>
</comment>
<keyword evidence="15" id="KW-0479">Metal-binding</keyword>
<reference evidence="19 20" key="1">
    <citation type="journal article" date="2016" name="Genome Biol. Evol.">
        <title>Gene Family Evolution Reflects Adaptation to Soil Environmental Stressors in the Genome of the Collembolan Orchesella cincta.</title>
        <authorList>
            <person name="Faddeeva-Vakhrusheva A."/>
            <person name="Derks M.F."/>
            <person name="Anvar S.Y."/>
            <person name="Agamennone V."/>
            <person name="Suring W."/>
            <person name="Smit S."/>
            <person name="van Straalen N.M."/>
            <person name="Roelofs D."/>
        </authorList>
    </citation>
    <scope>NUCLEOTIDE SEQUENCE [LARGE SCALE GENOMIC DNA]</scope>
    <source>
        <tissue evidence="19">Mixed pool</tissue>
    </source>
</reference>
<dbReference type="Proteomes" id="UP000094527">
    <property type="component" value="Unassembled WGS sequence"/>
</dbReference>
<keyword evidence="16" id="KW-1015">Disulfide bond</keyword>
<keyword evidence="4 18" id="KW-0812">Transmembrane</keyword>
<keyword evidence="5" id="KW-0769">Symport</keyword>
<dbReference type="EMBL" id="LJIJ01000511">
    <property type="protein sequence ID" value="ODM96691.1"/>
    <property type="molecule type" value="Genomic_DNA"/>
</dbReference>
<dbReference type="PROSITE" id="PS50267">
    <property type="entry name" value="NA_NEUROTRAN_SYMP_3"/>
    <property type="match status" value="1"/>
</dbReference>
<keyword evidence="11" id="KW-0325">Glycoprotein</keyword>
<dbReference type="Pfam" id="PF00209">
    <property type="entry name" value="SNF"/>
    <property type="match status" value="1"/>
</dbReference>
<feature type="transmembrane region" description="Helical" evidence="18">
    <location>
        <begin position="474"/>
        <end position="493"/>
    </location>
</feature>
<dbReference type="STRING" id="48709.A0A1D2MUU9"/>
<evidence type="ECO:0000256" key="3">
    <source>
        <dbReference type="ARBA" id="ARBA00022448"/>
    </source>
</evidence>
<dbReference type="SUPFAM" id="SSF161070">
    <property type="entry name" value="SNF-like"/>
    <property type="match status" value="1"/>
</dbReference>
<dbReference type="OMA" id="LEIRVWY"/>
<protein>
    <recommendedName>
        <fullName evidence="14">Sodium-dependent nutrient amino acid transporter 1</fullName>
    </recommendedName>
</protein>
<feature type="transmembrane region" description="Helical" evidence="18">
    <location>
        <begin position="142"/>
        <end position="163"/>
    </location>
</feature>
<feature type="binding site" evidence="15">
    <location>
        <position position="348"/>
    </location>
    <ligand>
        <name>Na(+)</name>
        <dbReference type="ChEBI" id="CHEBI:29101"/>
        <label>1</label>
    </ligand>
</feature>
<feature type="transmembrane region" description="Helical" evidence="18">
    <location>
        <begin position="338"/>
        <end position="362"/>
    </location>
</feature>
<dbReference type="AlphaFoldDB" id="A0A1D2MUU9"/>
<evidence type="ECO:0000256" key="2">
    <source>
        <dbReference type="ARBA" id="ARBA00006459"/>
    </source>
</evidence>
<dbReference type="PANTHER" id="PTHR11616:SF321">
    <property type="entry name" value="SODIUM-DEPENDENT NUTRIENT AMINO ACID TRANSPORTER 1-RELATED"/>
    <property type="match status" value="1"/>
</dbReference>
<feature type="transmembrane region" description="Helical" evidence="18">
    <location>
        <begin position="295"/>
        <end position="318"/>
    </location>
</feature>
<feature type="binding site" evidence="15">
    <location>
        <position position="121"/>
    </location>
    <ligand>
        <name>Na(+)</name>
        <dbReference type="ChEBI" id="CHEBI:29101"/>
        <label>1</label>
    </ligand>
</feature>
<dbReference type="GO" id="GO:0089718">
    <property type="term" value="P:amino acid import across plasma membrane"/>
    <property type="evidence" value="ECO:0007669"/>
    <property type="project" value="TreeGrafter"/>
</dbReference>
<evidence type="ECO:0000256" key="17">
    <source>
        <dbReference type="SAM" id="MobiDB-lite"/>
    </source>
</evidence>
<comment type="similarity">
    <text evidence="2">Belongs to the sodium:neurotransmitter symporter (SNF) (TC 2.A.22) family.</text>
</comment>
<feature type="transmembrane region" description="Helical" evidence="18">
    <location>
        <begin position="587"/>
        <end position="609"/>
    </location>
</feature>
<dbReference type="NCBIfam" id="NF037979">
    <property type="entry name" value="Na_transp"/>
    <property type="match status" value="1"/>
</dbReference>
<feature type="region of interest" description="Disordered" evidence="17">
    <location>
        <begin position="49"/>
        <end position="104"/>
    </location>
</feature>
<feature type="transmembrane region" description="Helical" evidence="18">
    <location>
        <begin position="184"/>
        <end position="211"/>
    </location>
</feature>
<keyword evidence="9" id="KW-0406">Ion transport</keyword>
<evidence type="ECO:0000256" key="8">
    <source>
        <dbReference type="ARBA" id="ARBA00023053"/>
    </source>
</evidence>
<dbReference type="CDD" id="cd10324">
    <property type="entry name" value="SLC6sbd"/>
    <property type="match status" value="1"/>
</dbReference>
<gene>
    <name evidence="19" type="ORF">Ocin01_09983</name>
</gene>
<organism evidence="19 20">
    <name type="scientific">Orchesella cincta</name>
    <name type="common">Springtail</name>
    <name type="synonym">Podura cincta</name>
    <dbReference type="NCBI Taxonomy" id="48709"/>
    <lineage>
        <taxon>Eukaryota</taxon>
        <taxon>Metazoa</taxon>
        <taxon>Ecdysozoa</taxon>
        <taxon>Arthropoda</taxon>
        <taxon>Hexapoda</taxon>
        <taxon>Collembola</taxon>
        <taxon>Entomobryomorpha</taxon>
        <taxon>Entomobryoidea</taxon>
        <taxon>Orchesellidae</taxon>
        <taxon>Orchesellinae</taxon>
        <taxon>Orchesella</taxon>
    </lineage>
</organism>
<keyword evidence="10 18" id="KW-0472">Membrane</keyword>
<dbReference type="GO" id="GO:0015179">
    <property type="term" value="F:L-amino acid transmembrane transporter activity"/>
    <property type="evidence" value="ECO:0007669"/>
    <property type="project" value="TreeGrafter"/>
</dbReference>
<dbReference type="InterPro" id="IPR037272">
    <property type="entry name" value="SNS_sf"/>
</dbReference>
<keyword evidence="6" id="KW-0029">Amino-acid transport</keyword>
<feature type="transmembrane region" description="Helical" evidence="18">
    <location>
        <begin position="374"/>
        <end position="395"/>
    </location>
</feature>
<dbReference type="GO" id="GO:0005886">
    <property type="term" value="C:plasma membrane"/>
    <property type="evidence" value="ECO:0007669"/>
    <property type="project" value="TreeGrafter"/>
</dbReference>
<evidence type="ECO:0000256" key="7">
    <source>
        <dbReference type="ARBA" id="ARBA00022989"/>
    </source>
</evidence>
<feature type="transmembrane region" description="Helical" evidence="18">
    <location>
        <begin position="505"/>
        <end position="526"/>
    </location>
</feature>
<keyword evidence="8 15" id="KW-0915">Sodium</keyword>
<evidence type="ECO:0000256" key="15">
    <source>
        <dbReference type="PIRSR" id="PIRSR600175-1"/>
    </source>
</evidence>
<evidence type="ECO:0000256" key="16">
    <source>
        <dbReference type="PIRSR" id="PIRSR600175-2"/>
    </source>
</evidence>
<evidence type="ECO:0000256" key="11">
    <source>
        <dbReference type="ARBA" id="ARBA00023180"/>
    </source>
</evidence>